<protein>
    <submittedName>
        <fullName evidence="1">Terminase</fullName>
    </submittedName>
</protein>
<dbReference type="Gene3D" id="1.10.10.10">
    <property type="entry name" value="Winged helix-like DNA-binding domain superfamily/Winged helix DNA-binding domain"/>
    <property type="match status" value="1"/>
</dbReference>
<dbReference type="InterPro" id="IPR036388">
    <property type="entry name" value="WH-like_DNA-bd_sf"/>
</dbReference>
<evidence type="ECO:0000313" key="2">
    <source>
        <dbReference type="Proteomes" id="UP000255509"/>
    </source>
</evidence>
<gene>
    <name evidence="1" type="ORF">NCTC8258_03958</name>
</gene>
<dbReference type="Pfam" id="PF07471">
    <property type="entry name" value="Phage_Nu1"/>
    <property type="match status" value="1"/>
</dbReference>
<dbReference type="InterPro" id="IPR009061">
    <property type="entry name" value="DNA-bd_dom_put_sf"/>
</dbReference>
<name>A0A379WBL3_SALET</name>
<dbReference type="AlphaFoldDB" id="A0A379WBL3"/>
<accession>A0A379WBL3</accession>
<organism evidence="1 2">
    <name type="scientific">Salmonella enterica I</name>
    <dbReference type="NCBI Taxonomy" id="59201"/>
    <lineage>
        <taxon>Bacteria</taxon>
        <taxon>Pseudomonadati</taxon>
        <taxon>Pseudomonadota</taxon>
        <taxon>Gammaproteobacteria</taxon>
        <taxon>Enterobacterales</taxon>
        <taxon>Enterobacteriaceae</taxon>
        <taxon>Salmonella</taxon>
    </lineage>
</organism>
<dbReference type="InterPro" id="IPR010906">
    <property type="entry name" value="Phage_lambda_Nu1_terminase-ssu"/>
</dbReference>
<sequence length="83" mass="9459">MNVNKKKLAEIFGCDVRTVTAWQSQGLPLVSGGGKGNEQCSTPRQRFHGTRSVMRLLKMKSCVKRLMIYVPLRNQILIPHHRL</sequence>
<dbReference type="Proteomes" id="UP000255509">
    <property type="component" value="Unassembled WGS sequence"/>
</dbReference>
<dbReference type="SUPFAM" id="SSF46955">
    <property type="entry name" value="Putative DNA-binding domain"/>
    <property type="match status" value="1"/>
</dbReference>
<proteinExistence type="predicted"/>
<dbReference type="EMBL" id="UGXS01000004">
    <property type="protein sequence ID" value="SUH16203.1"/>
    <property type="molecule type" value="Genomic_DNA"/>
</dbReference>
<reference evidence="1 2" key="1">
    <citation type="submission" date="2018-06" db="EMBL/GenBank/DDBJ databases">
        <authorList>
            <consortium name="Pathogen Informatics"/>
            <person name="Doyle S."/>
        </authorList>
    </citation>
    <scope>NUCLEOTIDE SEQUENCE [LARGE SCALE GENOMIC DNA]</scope>
    <source>
        <strain evidence="1 2">NCTC8258</strain>
    </source>
</reference>
<evidence type="ECO:0000313" key="1">
    <source>
        <dbReference type="EMBL" id="SUH16203.1"/>
    </source>
</evidence>